<proteinExistence type="predicted"/>
<dbReference type="Proteomes" id="UP001055072">
    <property type="component" value="Unassembled WGS sequence"/>
</dbReference>
<evidence type="ECO:0000313" key="1">
    <source>
        <dbReference type="EMBL" id="KAI0083178.1"/>
    </source>
</evidence>
<feature type="non-terminal residue" evidence="1">
    <location>
        <position position="1"/>
    </location>
</feature>
<reference evidence="1" key="1">
    <citation type="journal article" date="2021" name="Environ. Microbiol.">
        <title>Gene family expansions and transcriptome signatures uncover fungal adaptations to wood decay.</title>
        <authorList>
            <person name="Hage H."/>
            <person name="Miyauchi S."/>
            <person name="Viragh M."/>
            <person name="Drula E."/>
            <person name="Min B."/>
            <person name="Chaduli D."/>
            <person name="Navarro D."/>
            <person name="Favel A."/>
            <person name="Norest M."/>
            <person name="Lesage-Meessen L."/>
            <person name="Balint B."/>
            <person name="Merenyi Z."/>
            <person name="de Eugenio L."/>
            <person name="Morin E."/>
            <person name="Martinez A.T."/>
            <person name="Baldrian P."/>
            <person name="Stursova M."/>
            <person name="Martinez M.J."/>
            <person name="Novotny C."/>
            <person name="Magnuson J.K."/>
            <person name="Spatafora J.W."/>
            <person name="Maurice S."/>
            <person name="Pangilinan J."/>
            <person name="Andreopoulos W."/>
            <person name="LaButti K."/>
            <person name="Hundley H."/>
            <person name="Na H."/>
            <person name="Kuo A."/>
            <person name="Barry K."/>
            <person name="Lipzen A."/>
            <person name="Henrissat B."/>
            <person name="Riley R."/>
            <person name="Ahrendt S."/>
            <person name="Nagy L.G."/>
            <person name="Grigoriev I.V."/>
            <person name="Martin F."/>
            <person name="Rosso M.N."/>
        </authorList>
    </citation>
    <scope>NUCLEOTIDE SEQUENCE</scope>
    <source>
        <strain evidence="1">CBS 384.51</strain>
    </source>
</reference>
<accession>A0ACB8TME4</accession>
<dbReference type="EMBL" id="MU274985">
    <property type="protein sequence ID" value="KAI0083178.1"/>
    <property type="molecule type" value="Genomic_DNA"/>
</dbReference>
<name>A0ACB8TME4_9APHY</name>
<gene>
    <name evidence="1" type="ORF">BDY19DRAFT_900717</name>
</gene>
<evidence type="ECO:0000313" key="2">
    <source>
        <dbReference type="Proteomes" id="UP001055072"/>
    </source>
</evidence>
<sequence>FWYERTPYRKVSISSCEGGLRLDQGTAHRCSEIKGHGFFFWLFILAIPCLFAGLMGYWFYHKSSLARGTIHLPEPEGNSGYTSSSGALSTLAPVPWFLISLGGIAWEWVSSKFGSASMRLRTRREYRHIPVNENAQILRFEDEE</sequence>
<organism evidence="1 2">
    <name type="scientific">Irpex rosettiformis</name>
    <dbReference type="NCBI Taxonomy" id="378272"/>
    <lineage>
        <taxon>Eukaryota</taxon>
        <taxon>Fungi</taxon>
        <taxon>Dikarya</taxon>
        <taxon>Basidiomycota</taxon>
        <taxon>Agaricomycotina</taxon>
        <taxon>Agaricomycetes</taxon>
        <taxon>Polyporales</taxon>
        <taxon>Irpicaceae</taxon>
        <taxon>Irpex</taxon>
    </lineage>
</organism>
<protein>
    <submittedName>
        <fullName evidence="1">Uncharacterized protein</fullName>
    </submittedName>
</protein>
<comment type="caution">
    <text evidence="1">The sequence shown here is derived from an EMBL/GenBank/DDBJ whole genome shotgun (WGS) entry which is preliminary data.</text>
</comment>
<keyword evidence="2" id="KW-1185">Reference proteome</keyword>